<keyword evidence="3 8" id="KW-0963">Cytoplasm</keyword>
<dbReference type="GO" id="GO:0008859">
    <property type="term" value="F:exoribonuclease II activity"/>
    <property type="evidence" value="ECO:0007669"/>
    <property type="project" value="UniProtKB-UniRule"/>
</dbReference>
<dbReference type="SMART" id="SM00316">
    <property type="entry name" value="S1"/>
    <property type="match status" value="1"/>
</dbReference>
<dbReference type="InterPro" id="IPR001900">
    <property type="entry name" value="RNase_II/R"/>
</dbReference>
<dbReference type="Pfam" id="PF00773">
    <property type="entry name" value="RNB"/>
    <property type="match status" value="1"/>
</dbReference>
<dbReference type="PROSITE" id="PS50126">
    <property type="entry name" value="S1"/>
    <property type="match status" value="1"/>
</dbReference>
<keyword evidence="11" id="KW-1185">Reference proteome</keyword>
<dbReference type="GO" id="GO:0003723">
    <property type="term" value="F:RNA binding"/>
    <property type="evidence" value="ECO:0007669"/>
    <property type="project" value="UniProtKB-UniRule"/>
</dbReference>
<keyword evidence="5 8" id="KW-0378">Hydrolase</keyword>
<dbReference type="InterPro" id="IPR004476">
    <property type="entry name" value="RNase_II/RNase_R"/>
</dbReference>
<dbReference type="PANTHER" id="PTHR23355">
    <property type="entry name" value="RIBONUCLEASE"/>
    <property type="match status" value="1"/>
</dbReference>
<dbReference type="PANTHER" id="PTHR23355:SF9">
    <property type="entry name" value="DIS3-LIKE EXONUCLEASE 2"/>
    <property type="match status" value="1"/>
</dbReference>
<dbReference type="Pfam" id="PF00575">
    <property type="entry name" value="S1"/>
    <property type="match status" value="1"/>
</dbReference>
<dbReference type="InterPro" id="IPR040476">
    <property type="entry name" value="CSD2"/>
</dbReference>
<dbReference type="Pfam" id="PF08206">
    <property type="entry name" value="OB_RNB"/>
    <property type="match status" value="1"/>
</dbReference>
<sequence>MLKDKIIDFLEEQPGEAFDVAEILGQLDEKADYKAFFGAVTELEKAGLVAFNEQGRLVAPTAVKDLQGIFRSNSKGYGFVSLPGGDDDEEVYIPKDETSFALEGDEVAVEITKNAHYLKGTKAEGRVIQVVKRAQTEWVGIFHEALAEGHIGRVSLRNKKLPDIIVTNQGMKAEEGELVRLKILKWPSKKHPKTMLGEVVERLGRPEDEGLDVLEILASMGISPNFPLSVEAEVSKIDRQIHPEELENREDFRNEIVFTIDGADAKDLDDAVHVKRLKNGNLELGVHIADVSYYVKKDAAIDQEAYERGSSVYVTDRVVPMLPPALSNGICSLNPREDRLTQSCIMELDSLGQVLSYRIVQSVVCTAERMTYDKVNLILEGDKASRQDHPHLLESLELMAVLHEQLLRMREARGAIDFETVEAKIMVDDRDKASSIEKRQRKTAERMIESFMLLANETVATDFERRGLPFIYRIHEEPKLERLQHFSQLVSSLGFKLPAQLSKESLHTFREEIKGHPAEQVLSNMLLRAMQQARYSEENRGHFGLAAPVYTHFTSPIRRYPDLIVHRLIRELAEPTGQTVQTWEDLLPAIAHQSSQRERRAVEAEREVEKMKKAEYMFDFIGQDFEGMISAVNRYGFFVELDNTVAGLVPIESLEQDAFSYDERRMQLIGRRTGMIFKMGNRLKLRLTAVDKETGEISFSYLPSPLDQAGQIRRQGRSRSIK</sequence>
<evidence type="ECO:0000259" key="9">
    <source>
        <dbReference type="PROSITE" id="PS50126"/>
    </source>
</evidence>
<evidence type="ECO:0000313" key="11">
    <source>
        <dbReference type="Proteomes" id="UP000245021"/>
    </source>
</evidence>
<dbReference type="SMART" id="SM00955">
    <property type="entry name" value="RNB"/>
    <property type="match status" value="1"/>
</dbReference>
<dbReference type="PROSITE" id="PS01175">
    <property type="entry name" value="RIBONUCLEASE_II"/>
    <property type="match status" value="1"/>
</dbReference>
<dbReference type="Gene3D" id="2.40.50.140">
    <property type="entry name" value="Nucleic acid-binding proteins"/>
    <property type="match status" value="2"/>
</dbReference>
<dbReference type="SUPFAM" id="SSF50249">
    <property type="entry name" value="Nucleic acid-binding proteins"/>
    <property type="match status" value="4"/>
</dbReference>
<keyword evidence="6 8" id="KW-0269">Exonuclease</keyword>
<dbReference type="InterPro" id="IPR011805">
    <property type="entry name" value="RNase_R"/>
</dbReference>
<evidence type="ECO:0000256" key="6">
    <source>
        <dbReference type="ARBA" id="ARBA00022839"/>
    </source>
</evidence>
<evidence type="ECO:0000256" key="4">
    <source>
        <dbReference type="ARBA" id="ARBA00022722"/>
    </source>
</evidence>
<dbReference type="AlphaFoldDB" id="A0A2R5HFH5"/>
<proteinExistence type="inferred from homology"/>
<dbReference type="NCBIfam" id="TIGR02063">
    <property type="entry name" value="RNase_R"/>
    <property type="match status" value="1"/>
</dbReference>
<keyword evidence="7 8" id="KW-0694">RNA-binding</keyword>
<dbReference type="EC" id="3.1.13.1" evidence="8"/>
<evidence type="ECO:0000256" key="2">
    <source>
        <dbReference type="ARBA" id="ARBA00004496"/>
    </source>
</evidence>
<dbReference type="InterPro" id="IPR003029">
    <property type="entry name" value="S1_domain"/>
</dbReference>
<evidence type="ECO:0000256" key="8">
    <source>
        <dbReference type="HAMAP-Rule" id="MF_01895"/>
    </source>
</evidence>
<dbReference type="Proteomes" id="UP000245021">
    <property type="component" value="Unassembled WGS sequence"/>
</dbReference>
<evidence type="ECO:0000313" key="10">
    <source>
        <dbReference type="EMBL" id="GBG96762.1"/>
    </source>
</evidence>
<evidence type="ECO:0000256" key="1">
    <source>
        <dbReference type="ARBA" id="ARBA00001849"/>
    </source>
</evidence>
<dbReference type="EMBL" id="BFFO01000004">
    <property type="protein sequence ID" value="GBG96762.1"/>
    <property type="molecule type" value="Genomic_DNA"/>
</dbReference>
<dbReference type="InterPro" id="IPR013223">
    <property type="entry name" value="RNase_B_OB_dom"/>
</dbReference>
<feature type="domain" description="S1 motif" evidence="9">
    <location>
        <begin position="622"/>
        <end position="702"/>
    </location>
</feature>
<keyword evidence="4 8" id="KW-0540">Nuclease</keyword>
<protein>
    <recommendedName>
        <fullName evidence="8">Ribonuclease R</fullName>
        <shortName evidence="8">RNase R</shortName>
        <ecNumber evidence="8">3.1.13.1</ecNumber>
    </recommendedName>
</protein>
<dbReference type="RefSeq" id="WP_109245731.1">
    <property type="nucleotide sequence ID" value="NZ_BFFO01000004.1"/>
</dbReference>
<evidence type="ECO:0000256" key="3">
    <source>
        <dbReference type="ARBA" id="ARBA00022490"/>
    </source>
</evidence>
<dbReference type="GO" id="GO:0005829">
    <property type="term" value="C:cytosol"/>
    <property type="evidence" value="ECO:0007669"/>
    <property type="project" value="TreeGrafter"/>
</dbReference>
<dbReference type="Pfam" id="PF17876">
    <property type="entry name" value="CSD2"/>
    <property type="match status" value="1"/>
</dbReference>
<dbReference type="OrthoDB" id="9764149at2"/>
<comment type="caution">
    <text evidence="10">The sequence shown here is derived from an EMBL/GenBank/DDBJ whole genome shotgun (WGS) entry which is preliminary data.</text>
</comment>
<evidence type="ECO:0000256" key="5">
    <source>
        <dbReference type="ARBA" id="ARBA00022801"/>
    </source>
</evidence>
<gene>
    <name evidence="10" type="primary">vacB_1</name>
    <name evidence="8" type="synonym">rnr</name>
    <name evidence="10" type="ORF">NtB2_00886</name>
</gene>
<dbReference type="CDD" id="cd04471">
    <property type="entry name" value="S1_RNase_R"/>
    <property type="match status" value="1"/>
</dbReference>
<reference evidence="10 11" key="1">
    <citation type="journal article" date="2018" name="Genome Announc.">
        <title>Draft Genome Sequence of Lactococcus sp. Strain NtB2 (JCM 32569), Isolated from the Gut of the Higher Termite Nasutitermes takasagoensis.</title>
        <authorList>
            <person name="Noda S."/>
            <person name="Aihara C."/>
            <person name="Yuki M."/>
            <person name="Ohkuma M."/>
        </authorList>
    </citation>
    <scope>NUCLEOTIDE SEQUENCE [LARGE SCALE GENOMIC DNA]</scope>
    <source>
        <strain evidence="10 11">NtB2</strain>
    </source>
</reference>
<accession>A0A2R5HFH5</accession>
<evidence type="ECO:0000256" key="7">
    <source>
        <dbReference type="ARBA" id="ARBA00022884"/>
    </source>
</evidence>
<name>A0A2R5HFH5_9LACT</name>
<comment type="catalytic activity">
    <reaction evidence="1 8">
        <text>Exonucleolytic cleavage in the 3'- to 5'-direction to yield nucleoside 5'-phosphates.</text>
        <dbReference type="EC" id="3.1.13.1"/>
    </reaction>
</comment>
<comment type="similarity">
    <text evidence="8">Belongs to the RNR ribonuclease family. RNase R subfamily.</text>
</comment>
<dbReference type="InterPro" id="IPR012340">
    <property type="entry name" value="NA-bd_OB-fold"/>
</dbReference>
<dbReference type="InterPro" id="IPR022966">
    <property type="entry name" value="RNase_II/R_CS"/>
</dbReference>
<dbReference type="NCBIfam" id="TIGR00358">
    <property type="entry name" value="3_prime_RNase"/>
    <property type="match status" value="1"/>
</dbReference>
<dbReference type="GO" id="GO:0006402">
    <property type="term" value="P:mRNA catabolic process"/>
    <property type="evidence" value="ECO:0007669"/>
    <property type="project" value="TreeGrafter"/>
</dbReference>
<dbReference type="InterPro" id="IPR050180">
    <property type="entry name" value="RNR_Ribonuclease"/>
</dbReference>
<comment type="function">
    <text evidence="8">3'-5' exoribonuclease that releases 5'-nucleoside monophosphates and is involved in maturation of structured RNAs.</text>
</comment>
<dbReference type="HAMAP" id="MF_01895">
    <property type="entry name" value="RNase_R"/>
    <property type="match status" value="1"/>
</dbReference>
<organism evidence="10 11">
    <name type="scientific">Lactococcus termiticola</name>
    <dbReference type="NCBI Taxonomy" id="2169526"/>
    <lineage>
        <taxon>Bacteria</taxon>
        <taxon>Bacillati</taxon>
        <taxon>Bacillota</taxon>
        <taxon>Bacilli</taxon>
        <taxon>Lactobacillales</taxon>
        <taxon>Streptococcaceae</taxon>
        <taxon>Lactococcus</taxon>
    </lineage>
</organism>
<comment type="subcellular location">
    <subcellularLocation>
        <location evidence="2 8">Cytoplasm</location>
    </subcellularLocation>
</comment>